<proteinExistence type="predicted"/>
<dbReference type="Proteomes" id="UP000664859">
    <property type="component" value="Unassembled WGS sequence"/>
</dbReference>
<protein>
    <submittedName>
        <fullName evidence="1">Uncharacterized protein</fullName>
    </submittedName>
</protein>
<evidence type="ECO:0000313" key="1">
    <source>
        <dbReference type="EMBL" id="KAG5187450.1"/>
    </source>
</evidence>
<comment type="caution">
    <text evidence="1">The sequence shown here is derived from an EMBL/GenBank/DDBJ whole genome shotgun (WGS) entry which is preliminary data.</text>
</comment>
<evidence type="ECO:0000313" key="2">
    <source>
        <dbReference type="Proteomes" id="UP000664859"/>
    </source>
</evidence>
<organism evidence="1 2">
    <name type="scientific">Tribonema minus</name>
    <dbReference type="NCBI Taxonomy" id="303371"/>
    <lineage>
        <taxon>Eukaryota</taxon>
        <taxon>Sar</taxon>
        <taxon>Stramenopiles</taxon>
        <taxon>Ochrophyta</taxon>
        <taxon>PX clade</taxon>
        <taxon>Xanthophyceae</taxon>
        <taxon>Tribonematales</taxon>
        <taxon>Tribonemataceae</taxon>
        <taxon>Tribonema</taxon>
    </lineage>
</organism>
<dbReference type="AlphaFoldDB" id="A0A836CI57"/>
<reference evidence="1" key="1">
    <citation type="submission" date="2021-02" db="EMBL/GenBank/DDBJ databases">
        <title>First Annotated Genome of the Yellow-green Alga Tribonema minus.</title>
        <authorList>
            <person name="Mahan K.M."/>
        </authorList>
    </citation>
    <scope>NUCLEOTIDE SEQUENCE</scope>
    <source>
        <strain evidence="1">UTEX B ZZ1240</strain>
    </source>
</reference>
<gene>
    <name evidence="1" type="ORF">JKP88DRAFT_243957</name>
</gene>
<sequence length="204" mass="22894">MEEEDADGTAVRNAIQSLARKVEQTYHRMELSENSAVVQEYQKSLGFIKGALSSYVDAERVEQLMPASDGEGFRGVASINRTAWVQDTCEEGSVVCNRAIIAIMQMTQAHCAACEGGDEISDVAAFVNDLIGSPPKPVEETANFCRWQALVYRYYDKVKEGRKAGMVPRYPESLNITDADRKRVMLAVRMLDRHNLIRAEHDFR</sequence>
<keyword evidence="2" id="KW-1185">Reference proteome</keyword>
<dbReference type="EMBL" id="JAFCMP010000090">
    <property type="protein sequence ID" value="KAG5187450.1"/>
    <property type="molecule type" value="Genomic_DNA"/>
</dbReference>
<accession>A0A836CI57</accession>
<name>A0A836CI57_9STRA</name>